<sequence length="278" mass="33180">MKKDYYTQSLEMLIYLIDIYQIDSENSNWINWLQEDIRAWNNTQSVEHHTQAYGGTGSFNDLALLKMPKDKQLIFDTLKDFCYQFTFFYKRIHSDPNVLEKELLHEIVFKIKDKNVSVYLIEGLQSGDFLSFYKDDLVYNKIVNIRFTRDSVCMADDVMDNSRTYPCNINHLYESIITIVKEHHFLASISGNNVVWVLYNHLHKEILSYYTKVDKVIRIMNKHSIDEVCEGEYTLHFRYITSPKVRKEQLMESYNYKMREMYINGLKEELELCDKLGE</sequence>
<accession>A0ABU0E1D1</accession>
<feature type="domain" description="DUF6966" evidence="1">
    <location>
        <begin position="25"/>
        <end position="65"/>
    </location>
</feature>
<organism evidence="2 3">
    <name type="scientific">Breznakia pachnodae</name>
    <dbReference type="NCBI Taxonomy" id="265178"/>
    <lineage>
        <taxon>Bacteria</taxon>
        <taxon>Bacillati</taxon>
        <taxon>Bacillota</taxon>
        <taxon>Erysipelotrichia</taxon>
        <taxon>Erysipelotrichales</taxon>
        <taxon>Erysipelotrichaceae</taxon>
        <taxon>Breznakia</taxon>
    </lineage>
</organism>
<evidence type="ECO:0000313" key="3">
    <source>
        <dbReference type="Proteomes" id="UP001230220"/>
    </source>
</evidence>
<reference evidence="2 3" key="1">
    <citation type="submission" date="2023-07" db="EMBL/GenBank/DDBJ databases">
        <title>Genomic Encyclopedia of Type Strains, Phase IV (KMG-IV): sequencing the most valuable type-strain genomes for metagenomic binning, comparative biology and taxonomic classification.</title>
        <authorList>
            <person name="Goeker M."/>
        </authorList>
    </citation>
    <scope>NUCLEOTIDE SEQUENCE [LARGE SCALE GENOMIC DNA]</scope>
    <source>
        <strain evidence="2 3">DSM 16784</strain>
    </source>
</reference>
<evidence type="ECO:0000313" key="2">
    <source>
        <dbReference type="EMBL" id="MDQ0360692.1"/>
    </source>
</evidence>
<name>A0ABU0E1D1_9FIRM</name>
<dbReference type="Pfam" id="PF22294">
    <property type="entry name" value="DUF6966"/>
    <property type="match status" value="1"/>
</dbReference>
<gene>
    <name evidence="2" type="ORF">J2S15_001437</name>
</gene>
<protein>
    <recommendedName>
        <fullName evidence="1">DUF6966 domain-containing protein</fullName>
    </recommendedName>
</protein>
<proteinExistence type="predicted"/>
<keyword evidence="3" id="KW-1185">Reference proteome</keyword>
<dbReference type="InterPro" id="IPR054239">
    <property type="entry name" value="DUF6966"/>
</dbReference>
<comment type="caution">
    <text evidence="2">The sequence shown here is derived from an EMBL/GenBank/DDBJ whole genome shotgun (WGS) entry which is preliminary data.</text>
</comment>
<dbReference type="EMBL" id="JAUSUR010000002">
    <property type="protein sequence ID" value="MDQ0360692.1"/>
    <property type="molecule type" value="Genomic_DNA"/>
</dbReference>
<dbReference type="Proteomes" id="UP001230220">
    <property type="component" value="Unassembled WGS sequence"/>
</dbReference>
<evidence type="ECO:0000259" key="1">
    <source>
        <dbReference type="Pfam" id="PF22294"/>
    </source>
</evidence>
<dbReference type="RefSeq" id="WP_307406794.1">
    <property type="nucleotide sequence ID" value="NZ_JAUSUR010000002.1"/>
</dbReference>